<dbReference type="RefSeq" id="WP_010338507.1">
    <property type="nucleotide sequence ID" value="NZ_CALUBW010000116.1"/>
</dbReference>
<dbReference type="GeneID" id="57778524"/>
<reference evidence="1" key="1">
    <citation type="submission" date="2022-09" db="EMBL/GenBank/DDBJ databases">
        <title>Intensive care unit water sources are persistently colonized with multi-drug resistant bacteria and are the site of extensive horizontal gene transfer of antibiotic resistance genes.</title>
        <authorList>
            <person name="Diorio-Toth L."/>
        </authorList>
    </citation>
    <scope>NUCLEOTIDE SEQUENCE</scope>
    <source>
        <strain evidence="1">GD03659</strain>
    </source>
</reference>
<organism evidence="1 2">
    <name type="scientific">Sphingobium yanoikuyae</name>
    <name type="common">Sphingomonas yanoikuyae</name>
    <dbReference type="NCBI Taxonomy" id="13690"/>
    <lineage>
        <taxon>Bacteria</taxon>
        <taxon>Pseudomonadati</taxon>
        <taxon>Pseudomonadota</taxon>
        <taxon>Alphaproteobacteria</taxon>
        <taxon>Sphingomonadales</taxon>
        <taxon>Sphingomonadaceae</taxon>
        <taxon>Sphingobium</taxon>
    </lineage>
</organism>
<dbReference type="Proteomes" id="UP001162318">
    <property type="component" value="Unassembled WGS sequence"/>
</dbReference>
<sequence>MSAYLPAALLLLAGLVGLAAAWIMSGSGSGRYLVIAPWGASRAEAINLVRAADGGLVGMGRLSNIIIAGSNRPDFAAALRRAGAWGVIATPSRIECGEPLPGGQTS</sequence>
<name>A0AA42WUW5_SPHYA</name>
<evidence type="ECO:0000313" key="1">
    <source>
        <dbReference type="EMBL" id="MDH2132245.1"/>
    </source>
</evidence>
<comment type="caution">
    <text evidence="1">The sequence shown here is derived from an EMBL/GenBank/DDBJ whole genome shotgun (WGS) entry which is preliminary data.</text>
</comment>
<evidence type="ECO:0000313" key="2">
    <source>
        <dbReference type="Proteomes" id="UP001162318"/>
    </source>
</evidence>
<accession>A0AA42WUW5</accession>
<protein>
    <submittedName>
        <fullName evidence="1">Uncharacterized protein</fullName>
    </submittedName>
</protein>
<proteinExistence type="predicted"/>
<dbReference type="AlphaFoldDB" id="A0AA42WUW5"/>
<dbReference type="EMBL" id="JAOCKX010000018">
    <property type="protein sequence ID" value="MDH2132245.1"/>
    <property type="molecule type" value="Genomic_DNA"/>
</dbReference>
<gene>
    <name evidence="1" type="ORF">N5J77_14025</name>
</gene>